<dbReference type="EMBL" id="JAWWNJ010000019">
    <property type="protein sequence ID" value="KAK7036242.1"/>
    <property type="molecule type" value="Genomic_DNA"/>
</dbReference>
<feature type="transmembrane region" description="Helical" evidence="10">
    <location>
        <begin position="194"/>
        <end position="217"/>
    </location>
</feature>
<reference evidence="11 12" key="1">
    <citation type="journal article" date="2024" name="J Genomics">
        <title>Draft genome sequencing and assembly of Favolaschia claudopus CIRM-BRFM 2984 isolated from oak limbs.</title>
        <authorList>
            <person name="Navarro D."/>
            <person name="Drula E."/>
            <person name="Chaduli D."/>
            <person name="Cazenave R."/>
            <person name="Ahrendt S."/>
            <person name="Wang J."/>
            <person name="Lipzen A."/>
            <person name="Daum C."/>
            <person name="Barry K."/>
            <person name="Grigoriev I.V."/>
            <person name="Favel A."/>
            <person name="Rosso M.N."/>
            <person name="Martin F."/>
        </authorList>
    </citation>
    <scope>NUCLEOTIDE SEQUENCE [LARGE SCALE GENOMIC DNA]</scope>
    <source>
        <strain evidence="11 12">CIRM-BRFM 2984</strain>
    </source>
</reference>
<sequence length="359" mass="40767">MPSAFNPAAPFVGLILDFLTLPQHWRSRNLAMLSMIGWLSTYNLIYAINAVIWEGNVDVRVPVWCDIATKIKIGADVAVPVCFMCIAKRLNRIASGVETQQRVSDLWLCLGLPFLTMGLHIIVQGHRFDILENIGCIPAVYTSWLSMFILELSGLIPAIVALVFCGLTLFKLYRRRVAFRTTLSTQSFLTPSRFIRLMITTLFLGTWNSLLISVVIYKEYYETGLEPWTSWAQVHFHFSYIGQYPLSEKFFSPATFIYTYVLWAAIPFSSLCVFLLFGLGNEAMKDYRTSVDWIRQNILRRPAAHEFRCGVVPQSNGDRSKFKILTTDAKQYDEKPLPPTPVTPFVILYPHAAVVDLAA</sequence>
<keyword evidence="8 11" id="KW-0675">Receptor</keyword>
<name>A0AAW0CBI7_9AGAR</name>
<keyword evidence="5 10" id="KW-1133">Transmembrane helix</keyword>
<evidence type="ECO:0000256" key="8">
    <source>
        <dbReference type="ARBA" id="ARBA00023170"/>
    </source>
</evidence>
<accession>A0AAW0CBI7</accession>
<dbReference type="GO" id="GO:0000750">
    <property type="term" value="P:pheromone-dependent signal transduction involved in conjugation with cellular fusion"/>
    <property type="evidence" value="ECO:0007669"/>
    <property type="project" value="TreeGrafter"/>
</dbReference>
<comment type="caution">
    <text evidence="11">The sequence shown here is derived from an EMBL/GenBank/DDBJ whole genome shotgun (WGS) entry which is preliminary data.</text>
</comment>
<dbReference type="AlphaFoldDB" id="A0AAW0CBI7"/>
<evidence type="ECO:0000256" key="3">
    <source>
        <dbReference type="ARBA" id="ARBA00022507"/>
    </source>
</evidence>
<comment type="similarity">
    <text evidence="2">Belongs to the G-protein coupled receptor 4 family.</text>
</comment>
<evidence type="ECO:0000313" key="12">
    <source>
        <dbReference type="Proteomes" id="UP001362999"/>
    </source>
</evidence>
<comment type="subcellular location">
    <subcellularLocation>
        <location evidence="1">Membrane</location>
        <topology evidence="1">Multi-pass membrane protein</topology>
    </subcellularLocation>
</comment>
<evidence type="ECO:0000256" key="9">
    <source>
        <dbReference type="ARBA" id="ARBA00023224"/>
    </source>
</evidence>
<keyword evidence="4 10" id="KW-0812">Transmembrane</keyword>
<keyword evidence="6" id="KW-0297">G-protein coupled receptor</keyword>
<organism evidence="11 12">
    <name type="scientific">Favolaschia claudopus</name>
    <dbReference type="NCBI Taxonomy" id="2862362"/>
    <lineage>
        <taxon>Eukaryota</taxon>
        <taxon>Fungi</taxon>
        <taxon>Dikarya</taxon>
        <taxon>Basidiomycota</taxon>
        <taxon>Agaricomycotina</taxon>
        <taxon>Agaricomycetes</taxon>
        <taxon>Agaricomycetidae</taxon>
        <taxon>Agaricales</taxon>
        <taxon>Marasmiineae</taxon>
        <taxon>Mycenaceae</taxon>
        <taxon>Favolaschia</taxon>
    </lineage>
</organism>
<evidence type="ECO:0000313" key="11">
    <source>
        <dbReference type="EMBL" id="KAK7036242.1"/>
    </source>
</evidence>
<dbReference type="CDD" id="cd14966">
    <property type="entry name" value="7tmD_STE3"/>
    <property type="match status" value="1"/>
</dbReference>
<evidence type="ECO:0000256" key="1">
    <source>
        <dbReference type="ARBA" id="ARBA00004141"/>
    </source>
</evidence>
<feature type="transmembrane region" description="Helical" evidence="10">
    <location>
        <begin position="105"/>
        <end position="123"/>
    </location>
</feature>
<evidence type="ECO:0000256" key="7">
    <source>
        <dbReference type="ARBA" id="ARBA00023136"/>
    </source>
</evidence>
<keyword evidence="12" id="KW-1185">Reference proteome</keyword>
<evidence type="ECO:0000256" key="5">
    <source>
        <dbReference type="ARBA" id="ARBA00022989"/>
    </source>
</evidence>
<proteinExistence type="inferred from homology"/>
<keyword evidence="3" id="KW-0589">Pheromone response</keyword>
<evidence type="ECO:0000256" key="4">
    <source>
        <dbReference type="ARBA" id="ARBA00022692"/>
    </source>
</evidence>
<dbReference type="Pfam" id="PF02076">
    <property type="entry name" value="STE3"/>
    <property type="match status" value="1"/>
</dbReference>
<dbReference type="PANTHER" id="PTHR28097:SF1">
    <property type="entry name" value="PHEROMONE A FACTOR RECEPTOR"/>
    <property type="match status" value="1"/>
</dbReference>
<keyword evidence="9" id="KW-0807">Transducer</keyword>
<evidence type="ECO:0000256" key="6">
    <source>
        <dbReference type="ARBA" id="ARBA00023040"/>
    </source>
</evidence>
<evidence type="ECO:0000256" key="10">
    <source>
        <dbReference type="SAM" id="Phobius"/>
    </source>
</evidence>
<protein>
    <submittedName>
        <fullName evidence="11">Fungal pheromone STE3G-protein-coupled receptor</fullName>
    </submittedName>
</protein>
<keyword evidence="7 10" id="KW-0472">Membrane</keyword>
<dbReference type="GO" id="GO:0005886">
    <property type="term" value="C:plasma membrane"/>
    <property type="evidence" value="ECO:0007669"/>
    <property type="project" value="TreeGrafter"/>
</dbReference>
<dbReference type="Proteomes" id="UP001362999">
    <property type="component" value="Unassembled WGS sequence"/>
</dbReference>
<dbReference type="PRINTS" id="PR00899">
    <property type="entry name" value="GPCRSTE3"/>
</dbReference>
<gene>
    <name evidence="11" type="ORF">R3P38DRAFT_618817</name>
</gene>
<feature type="transmembrane region" description="Helical" evidence="10">
    <location>
        <begin position="30"/>
        <end position="53"/>
    </location>
</feature>
<dbReference type="InterPro" id="IPR001499">
    <property type="entry name" value="GPCR_STE3"/>
</dbReference>
<dbReference type="GO" id="GO:0004932">
    <property type="term" value="F:mating-type factor pheromone receptor activity"/>
    <property type="evidence" value="ECO:0007669"/>
    <property type="project" value="InterPro"/>
</dbReference>
<evidence type="ECO:0000256" key="2">
    <source>
        <dbReference type="ARBA" id="ARBA00011085"/>
    </source>
</evidence>
<feature type="transmembrane region" description="Helical" evidence="10">
    <location>
        <begin position="155"/>
        <end position="173"/>
    </location>
</feature>
<feature type="transmembrane region" description="Helical" evidence="10">
    <location>
        <begin position="257"/>
        <end position="279"/>
    </location>
</feature>
<dbReference type="PANTHER" id="PTHR28097">
    <property type="entry name" value="PHEROMONE A FACTOR RECEPTOR"/>
    <property type="match status" value="1"/>
</dbReference>